<dbReference type="InterPro" id="IPR041682">
    <property type="entry name" value="AAA_14"/>
</dbReference>
<dbReference type="Proteomes" id="UP000231252">
    <property type="component" value="Unassembled WGS sequence"/>
</dbReference>
<protein>
    <recommendedName>
        <fullName evidence="5">AAA+ ATPase domain-containing protein</fullName>
    </recommendedName>
</protein>
<evidence type="ECO:0008006" key="5">
    <source>
        <dbReference type="Google" id="ProtNLM"/>
    </source>
</evidence>
<gene>
    <name evidence="3" type="ORF">COT50_01545</name>
</gene>
<sequence length="415" mass="48024">MVENQTIQEIKKALYQWNYWGAGLPTGIPRDRYTSLVLKKYYESNQVVEITGPRKSGKSYVMRQVTKRLIGLGLNPRNTLYINFEDTKLAKLTPTQLLEVINKYKHESVNSGDFVVLLDGISKIAGWEKIIKILYETSTARIILSGEVGITVYPLSFKEFKDFKNVSYKAQQSDVLLLNSFLENGGFPLATLSQDPKEVLVTYWNDLLEKDLIKRYAVRKAPKFKELANFCLTNASNLITFGKMGKNLEIKSDTVEKYFSYMENAFLMFFPKVFSYKKREVLRNPRKVYCIDTGLQHFAGFSFSQNLGWKMENFMFLELLKSQKYNIKDMHYWKNDQHKEVPFVVQAEGGLQITQTCWDTQNPRTLERAQQSLLLCLKDLGVKEGTTVTNQTKTETEIDGFKIITLPILDWIKML</sequence>
<dbReference type="AlphaFoldDB" id="A0A2H0XCD5"/>
<comment type="caution">
    <text evidence="3">The sequence shown here is derived from an EMBL/GenBank/DDBJ whole genome shotgun (WGS) entry which is preliminary data.</text>
</comment>
<dbReference type="InterPro" id="IPR027417">
    <property type="entry name" value="P-loop_NTPase"/>
</dbReference>
<organism evidence="3 4">
    <name type="scientific">candidate division WWE3 bacterium CG08_land_8_20_14_0_20_41_10</name>
    <dbReference type="NCBI Taxonomy" id="1975085"/>
    <lineage>
        <taxon>Bacteria</taxon>
        <taxon>Katanobacteria</taxon>
    </lineage>
</organism>
<dbReference type="PANTHER" id="PTHR33295">
    <property type="entry name" value="ATPASE"/>
    <property type="match status" value="1"/>
</dbReference>
<proteinExistence type="predicted"/>
<feature type="domain" description="DUF4143" evidence="2">
    <location>
        <begin position="209"/>
        <end position="350"/>
    </location>
</feature>
<feature type="domain" description="AAA" evidence="1">
    <location>
        <begin position="45"/>
        <end position="146"/>
    </location>
</feature>
<dbReference type="InterPro" id="IPR025420">
    <property type="entry name" value="DUF4143"/>
</dbReference>
<dbReference type="EMBL" id="PEYU01000026">
    <property type="protein sequence ID" value="PIS22521.1"/>
    <property type="molecule type" value="Genomic_DNA"/>
</dbReference>
<evidence type="ECO:0000313" key="3">
    <source>
        <dbReference type="EMBL" id="PIS22521.1"/>
    </source>
</evidence>
<dbReference type="Gene3D" id="3.40.50.300">
    <property type="entry name" value="P-loop containing nucleotide triphosphate hydrolases"/>
    <property type="match status" value="1"/>
</dbReference>
<accession>A0A2H0XCD5</accession>
<dbReference type="Pfam" id="PF13635">
    <property type="entry name" value="DUF4143"/>
    <property type="match status" value="1"/>
</dbReference>
<dbReference type="SUPFAM" id="SSF52540">
    <property type="entry name" value="P-loop containing nucleoside triphosphate hydrolases"/>
    <property type="match status" value="1"/>
</dbReference>
<reference evidence="4" key="1">
    <citation type="submission" date="2017-09" db="EMBL/GenBank/DDBJ databases">
        <title>Depth-based differentiation of microbial function through sediment-hosted aquifers and enrichment of novel symbionts in the deep terrestrial subsurface.</title>
        <authorList>
            <person name="Probst A.J."/>
            <person name="Ladd B."/>
            <person name="Jarett J.K."/>
            <person name="Geller-Mcgrath D.E."/>
            <person name="Sieber C.M.K."/>
            <person name="Emerson J.B."/>
            <person name="Anantharaman K."/>
            <person name="Thomas B.C."/>
            <person name="Malmstrom R."/>
            <person name="Stieglmeier M."/>
            <person name="Klingl A."/>
            <person name="Woyke T."/>
            <person name="Ryan C.M."/>
            <person name="Banfield J.F."/>
        </authorList>
    </citation>
    <scope>NUCLEOTIDE SEQUENCE [LARGE SCALE GENOMIC DNA]</scope>
</reference>
<dbReference type="Pfam" id="PF13173">
    <property type="entry name" value="AAA_14"/>
    <property type="match status" value="1"/>
</dbReference>
<evidence type="ECO:0000313" key="4">
    <source>
        <dbReference type="Proteomes" id="UP000231252"/>
    </source>
</evidence>
<evidence type="ECO:0000259" key="2">
    <source>
        <dbReference type="Pfam" id="PF13635"/>
    </source>
</evidence>
<evidence type="ECO:0000259" key="1">
    <source>
        <dbReference type="Pfam" id="PF13173"/>
    </source>
</evidence>
<name>A0A2H0XCD5_UNCKA</name>
<dbReference type="PANTHER" id="PTHR33295:SF19">
    <property type="entry name" value="ARCHAEAL ATPASE"/>
    <property type="match status" value="1"/>
</dbReference>